<comment type="caution">
    <text evidence="1">The sequence shown here is derived from an EMBL/GenBank/DDBJ whole genome shotgun (WGS) entry which is preliminary data.</text>
</comment>
<evidence type="ECO:0000313" key="2">
    <source>
        <dbReference type="Proteomes" id="UP001634393"/>
    </source>
</evidence>
<sequence>MAVAVAVAPPFLGHTSHHSRQTSFKRSTHNTIARFSIKAIYWGPKKSVEPAKPEFTLGDFSLTEIGSKPDSTNSDKSKKLSVSVISSISEISSDEWDACSLDATGPEQFNPFLCHGFLSSLEESGSAAKETGWVPQHIVARDECNNVLGVIPLYLKSHSYGEYVFDHSWADAYYSYGSRYYPKLQCCVPFTPVTGPRILVRSTKYRDEVFDILVSALVALTIEFQVSSLHITFPTANEWGKLKKKGFLQRIGMQYHWKNRNYKSFDEFLMDMKQSKRKNIRQERKKISSQDLNMKRLRGYEIKAKHWDTFYKFYRNTTDNKWGTAYLTRDFFHNMASKMGDQVLLIAAEEEGELVAGALNLIGGNTLYGRLWGCLPHSYYPSLHFEACYYQAIEAAIEYNLEKVEAGAQGEHKIQRGYLPETTYSCHYIVDEDFRNVISNFLDRERAQLEHVMKLLHESSPFKENITL</sequence>
<evidence type="ECO:0008006" key="3">
    <source>
        <dbReference type="Google" id="ProtNLM"/>
    </source>
</evidence>
<organism evidence="1 2">
    <name type="scientific">Penstemon smallii</name>
    <dbReference type="NCBI Taxonomy" id="265156"/>
    <lineage>
        <taxon>Eukaryota</taxon>
        <taxon>Viridiplantae</taxon>
        <taxon>Streptophyta</taxon>
        <taxon>Embryophyta</taxon>
        <taxon>Tracheophyta</taxon>
        <taxon>Spermatophyta</taxon>
        <taxon>Magnoliopsida</taxon>
        <taxon>eudicotyledons</taxon>
        <taxon>Gunneridae</taxon>
        <taxon>Pentapetalae</taxon>
        <taxon>asterids</taxon>
        <taxon>lamiids</taxon>
        <taxon>Lamiales</taxon>
        <taxon>Plantaginaceae</taxon>
        <taxon>Cheloneae</taxon>
        <taxon>Penstemon</taxon>
    </lineage>
</organism>
<reference evidence="1 2" key="1">
    <citation type="submission" date="2024-12" db="EMBL/GenBank/DDBJ databases">
        <title>The unique morphological basis and parallel evolutionary history of personate flowers in Penstemon.</title>
        <authorList>
            <person name="Depatie T.H."/>
            <person name="Wessinger C.A."/>
        </authorList>
    </citation>
    <scope>NUCLEOTIDE SEQUENCE [LARGE SCALE GENOMIC DNA]</scope>
    <source>
        <strain evidence="1">WTNN_2</strain>
        <tissue evidence="1">Leaf</tissue>
    </source>
</reference>
<proteinExistence type="predicted"/>
<dbReference type="Pfam" id="PF04339">
    <property type="entry name" value="FemAB_like"/>
    <property type="match status" value="1"/>
</dbReference>
<name>A0ABD3RNL3_9LAMI</name>
<dbReference type="InterPro" id="IPR007434">
    <property type="entry name" value="FemAB-like"/>
</dbReference>
<dbReference type="SUPFAM" id="SSF55729">
    <property type="entry name" value="Acyl-CoA N-acyltransferases (Nat)"/>
    <property type="match status" value="1"/>
</dbReference>
<dbReference type="AlphaFoldDB" id="A0ABD3RNL3"/>
<dbReference type="Gene3D" id="3.40.630.30">
    <property type="match status" value="1"/>
</dbReference>
<dbReference type="Proteomes" id="UP001634393">
    <property type="component" value="Unassembled WGS sequence"/>
</dbReference>
<gene>
    <name evidence="1" type="ORF">ACJIZ3_015822</name>
</gene>
<dbReference type="PANTHER" id="PTHR47017">
    <property type="entry name" value="ACYL-COA"/>
    <property type="match status" value="1"/>
</dbReference>
<keyword evidence="2" id="KW-1185">Reference proteome</keyword>
<protein>
    <recommendedName>
        <fullName evidence="3">Acyl-CoA N-acyltransferase</fullName>
    </recommendedName>
</protein>
<evidence type="ECO:0000313" key="1">
    <source>
        <dbReference type="EMBL" id="KAL3814554.1"/>
    </source>
</evidence>
<dbReference type="PANTHER" id="PTHR47017:SF1">
    <property type="entry name" value="ACYL-COA"/>
    <property type="match status" value="1"/>
</dbReference>
<dbReference type="InterPro" id="IPR016181">
    <property type="entry name" value="Acyl_CoA_acyltransferase"/>
</dbReference>
<accession>A0ABD3RNL3</accession>
<dbReference type="EMBL" id="JBJXBP010000008">
    <property type="protein sequence ID" value="KAL3814554.1"/>
    <property type="molecule type" value="Genomic_DNA"/>
</dbReference>